<feature type="region of interest" description="Disordered" evidence="1">
    <location>
        <begin position="75"/>
        <end position="194"/>
    </location>
</feature>
<comment type="caution">
    <text evidence="2">The sequence shown here is derived from an EMBL/GenBank/DDBJ whole genome shotgun (WGS) entry which is preliminary data.</text>
</comment>
<evidence type="ECO:0000313" key="2">
    <source>
        <dbReference type="EMBL" id="MER2998469.1"/>
    </source>
</evidence>
<organism evidence="2 3">
    <name type="scientific">Pontibacter populi</name>
    <dbReference type="NCBI Taxonomy" id="890055"/>
    <lineage>
        <taxon>Bacteria</taxon>
        <taxon>Pseudomonadati</taxon>
        <taxon>Bacteroidota</taxon>
        <taxon>Cytophagia</taxon>
        <taxon>Cytophagales</taxon>
        <taxon>Hymenobacteraceae</taxon>
        <taxon>Pontibacter</taxon>
    </lineage>
</organism>
<reference evidence="2 3" key="1">
    <citation type="submission" date="2024-06" db="EMBL/GenBank/DDBJ databases">
        <title>Pontibacter populi HYL7-15.</title>
        <authorList>
            <person name="Kim M.K."/>
        </authorList>
    </citation>
    <scope>NUCLEOTIDE SEQUENCE [LARGE SCALE GENOMIC DNA]</scope>
    <source>
        <strain evidence="2 3">HYL7-15</strain>
    </source>
</reference>
<dbReference type="EMBL" id="JBEOKT010000011">
    <property type="protein sequence ID" value="MER2998469.1"/>
    <property type="molecule type" value="Genomic_DNA"/>
</dbReference>
<protein>
    <recommendedName>
        <fullName evidence="4">SWFGD domain-containing protein</fullName>
    </recommendedName>
</protein>
<feature type="compositionally biased region" description="Low complexity" evidence="1">
    <location>
        <begin position="98"/>
        <end position="107"/>
    </location>
</feature>
<evidence type="ECO:0000256" key="1">
    <source>
        <dbReference type="SAM" id="MobiDB-lite"/>
    </source>
</evidence>
<accession>A0ABV1RVT3</accession>
<keyword evidence="3" id="KW-1185">Reference proteome</keyword>
<gene>
    <name evidence="2" type="ORF">ABS362_13010</name>
</gene>
<feature type="compositionally biased region" description="Basic and acidic residues" evidence="1">
    <location>
        <begin position="217"/>
        <end position="227"/>
    </location>
</feature>
<sequence>MNRQERDRYDYGSYDDYRNDANYHSAQNLTDEFERHYRHEMGQQYDDRSQYDRVHSYHEGNMGDAYERRQQSENNYRGNSDYRQNDQNWNNDRDRLSNYRSNYNNYRGMDRNDTMDDNRNLRGNIREGYGVSDYEGTSDRYNTLNSNQYSSGRSNDRSYNSGSRDQDRGSRFSGAMGESGIHSDRGIPNYSNSSFEDDYGSVGSNYGSRSYSSDSDYADRQRGDSFRNRNYGSAPGNYGGYGSSDNLSSIERDDTSYSRNSGRSYRDDDRY</sequence>
<dbReference type="RefSeq" id="WP_350412926.1">
    <property type="nucleotide sequence ID" value="NZ_JBEOKT010000011.1"/>
</dbReference>
<feature type="compositionally biased region" description="Basic and acidic residues" evidence="1">
    <location>
        <begin position="1"/>
        <end position="21"/>
    </location>
</feature>
<feature type="region of interest" description="Disordered" evidence="1">
    <location>
        <begin position="206"/>
        <end position="271"/>
    </location>
</feature>
<feature type="region of interest" description="Disordered" evidence="1">
    <location>
        <begin position="1"/>
        <end position="23"/>
    </location>
</feature>
<feature type="compositionally biased region" description="Low complexity" evidence="1">
    <location>
        <begin position="81"/>
        <end position="90"/>
    </location>
</feature>
<evidence type="ECO:0000313" key="3">
    <source>
        <dbReference type="Proteomes" id="UP001476807"/>
    </source>
</evidence>
<name>A0ABV1RVT3_9BACT</name>
<dbReference type="Proteomes" id="UP001476807">
    <property type="component" value="Unassembled WGS sequence"/>
</dbReference>
<feature type="compositionally biased region" description="Low complexity" evidence="1">
    <location>
        <begin position="206"/>
        <end position="215"/>
    </location>
</feature>
<feature type="compositionally biased region" description="Basic and acidic residues" evidence="1">
    <location>
        <begin position="108"/>
        <end position="120"/>
    </location>
</feature>
<feature type="compositionally biased region" description="Polar residues" evidence="1">
    <location>
        <begin position="139"/>
        <end position="163"/>
    </location>
</feature>
<proteinExistence type="predicted"/>
<evidence type="ECO:0008006" key="4">
    <source>
        <dbReference type="Google" id="ProtNLM"/>
    </source>
</evidence>